<keyword evidence="1" id="KW-0805">Transcription regulation</keyword>
<dbReference type="Proteomes" id="UP001500167">
    <property type="component" value="Unassembled WGS sequence"/>
</dbReference>
<dbReference type="InterPro" id="IPR010982">
    <property type="entry name" value="Lambda_DNA-bd_dom_sf"/>
</dbReference>
<dbReference type="Pfam" id="PF00356">
    <property type="entry name" value="LacI"/>
    <property type="match status" value="1"/>
</dbReference>
<gene>
    <name evidence="5" type="ORF">GCM10022218_19540</name>
</gene>
<dbReference type="Gene3D" id="1.10.260.40">
    <property type="entry name" value="lambda repressor-like DNA-binding domains"/>
    <property type="match status" value="1"/>
</dbReference>
<organism evidence="5 6">
    <name type="scientific">Sphingobacterium ginsenosidimutans</name>
    <dbReference type="NCBI Taxonomy" id="687845"/>
    <lineage>
        <taxon>Bacteria</taxon>
        <taxon>Pseudomonadati</taxon>
        <taxon>Bacteroidota</taxon>
        <taxon>Sphingobacteriia</taxon>
        <taxon>Sphingobacteriales</taxon>
        <taxon>Sphingobacteriaceae</taxon>
        <taxon>Sphingobacterium</taxon>
    </lineage>
</organism>
<dbReference type="InterPro" id="IPR000843">
    <property type="entry name" value="HTH_LacI"/>
</dbReference>
<comment type="caution">
    <text evidence="5">The sequence shown here is derived from an EMBL/GenBank/DDBJ whole genome shotgun (WGS) entry which is preliminary data.</text>
</comment>
<evidence type="ECO:0000256" key="1">
    <source>
        <dbReference type="ARBA" id="ARBA00023015"/>
    </source>
</evidence>
<dbReference type="PANTHER" id="PTHR30146">
    <property type="entry name" value="LACI-RELATED TRANSCRIPTIONAL REPRESSOR"/>
    <property type="match status" value="1"/>
</dbReference>
<evidence type="ECO:0000259" key="4">
    <source>
        <dbReference type="PROSITE" id="PS50932"/>
    </source>
</evidence>
<dbReference type="GO" id="GO:0003677">
    <property type="term" value="F:DNA binding"/>
    <property type="evidence" value="ECO:0007669"/>
    <property type="project" value="UniProtKB-KW"/>
</dbReference>
<keyword evidence="6" id="KW-1185">Reference proteome</keyword>
<evidence type="ECO:0000256" key="2">
    <source>
        <dbReference type="ARBA" id="ARBA00023125"/>
    </source>
</evidence>
<dbReference type="SMART" id="SM00354">
    <property type="entry name" value="HTH_LACI"/>
    <property type="match status" value="1"/>
</dbReference>
<proteinExistence type="predicted"/>
<keyword evidence="2 5" id="KW-0238">DNA-binding</keyword>
<name>A0ABP8A0F8_9SPHI</name>
<dbReference type="PROSITE" id="PS50932">
    <property type="entry name" value="HTH_LACI_2"/>
    <property type="match status" value="1"/>
</dbReference>
<dbReference type="InterPro" id="IPR028082">
    <property type="entry name" value="Peripla_BP_I"/>
</dbReference>
<keyword evidence="3" id="KW-0804">Transcription</keyword>
<dbReference type="CDD" id="cd06267">
    <property type="entry name" value="PBP1_LacI_sugar_binding-like"/>
    <property type="match status" value="1"/>
</dbReference>
<dbReference type="InterPro" id="IPR025997">
    <property type="entry name" value="SBP_2_dom"/>
</dbReference>
<dbReference type="PANTHER" id="PTHR30146:SF109">
    <property type="entry name" value="HTH-TYPE TRANSCRIPTIONAL REGULATOR GALS"/>
    <property type="match status" value="1"/>
</dbReference>
<dbReference type="SUPFAM" id="SSF53822">
    <property type="entry name" value="Periplasmic binding protein-like I"/>
    <property type="match status" value="1"/>
</dbReference>
<evidence type="ECO:0000256" key="3">
    <source>
        <dbReference type="ARBA" id="ARBA00023163"/>
    </source>
</evidence>
<evidence type="ECO:0000313" key="5">
    <source>
        <dbReference type="EMBL" id="GAA4174738.1"/>
    </source>
</evidence>
<dbReference type="CDD" id="cd01392">
    <property type="entry name" value="HTH_LacI"/>
    <property type="match status" value="1"/>
</dbReference>
<evidence type="ECO:0000313" key="6">
    <source>
        <dbReference type="Proteomes" id="UP001500167"/>
    </source>
</evidence>
<reference evidence="6" key="1">
    <citation type="journal article" date="2019" name="Int. J. Syst. Evol. Microbiol.">
        <title>The Global Catalogue of Microorganisms (GCM) 10K type strain sequencing project: providing services to taxonomists for standard genome sequencing and annotation.</title>
        <authorList>
            <consortium name="The Broad Institute Genomics Platform"/>
            <consortium name="The Broad Institute Genome Sequencing Center for Infectious Disease"/>
            <person name="Wu L."/>
            <person name="Ma J."/>
        </authorList>
    </citation>
    <scope>NUCLEOTIDE SEQUENCE [LARGE SCALE GENOMIC DNA]</scope>
    <source>
        <strain evidence="6">JCM 16722</strain>
    </source>
</reference>
<dbReference type="EMBL" id="BAAAZK010000005">
    <property type="protein sequence ID" value="GAA4174738.1"/>
    <property type="molecule type" value="Genomic_DNA"/>
</dbReference>
<protein>
    <submittedName>
        <fullName evidence="5">LacI family DNA-binding transcriptional regulator</fullName>
    </submittedName>
</protein>
<dbReference type="SUPFAM" id="SSF47413">
    <property type="entry name" value="lambda repressor-like DNA-binding domains"/>
    <property type="match status" value="1"/>
</dbReference>
<sequence>MIRDIKALFLYKALGFMNKVNKPATIKEIAKKLKISPSTVSRALNDHPSIGLVTTMRVKKMAEELNYEPNQTAIFFKQRKTFTIAVILPSLSEPFFSFAISEIENVASAQRYTVLMGQSLDDPDREEQILKTFKNHRVDGILMSIGKKTINLEFIEKLESSGIPVVFFDCVPSLPNINKVQSDLSTGMNEAVDAFVARGHKVIALVNGPKTLPASEDRKVAYLSAMKRNGMDILEKNIIETDLSTEGNEKAMDSIFAMSERPSAIISFNDFVTLDLMKAARNKGLVLNQDIFFISYANYPLWQYMENPPMGRIEQFPGMQARKAAEILFERIENSDVADQQIVFKSRLVM</sequence>
<feature type="domain" description="HTH lacI-type" evidence="4">
    <location>
        <begin position="24"/>
        <end position="78"/>
    </location>
</feature>
<accession>A0ABP8A0F8</accession>
<dbReference type="Gene3D" id="3.40.50.2300">
    <property type="match status" value="2"/>
</dbReference>
<dbReference type="Pfam" id="PF13407">
    <property type="entry name" value="Peripla_BP_4"/>
    <property type="match status" value="1"/>
</dbReference>